<comment type="caution">
    <text evidence="1">The sequence shown here is derived from an EMBL/GenBank/DDBJ whole genome shotgun (WGS) entry which is preliminary data.</text>
</comment>
<accession>A0A4S8IIR5</accession>
<dbReference type="EMBL" id="PYDT01000010">
    <property type="protein sequence ID" value="THU47724.1"/>
    <property type="molecule type" value="Genomic_DNA"/>
</dbReference>
<evidence type="ECO:0000313" key="1">
    <source>
        <dbReference type="EMBL" id="THU47724.1"/>
    </source>
</evidence>
<proteinExistence type="predicted"/>
<name>A0A4S8IIR5_MUSBA</name>
<reference evidence="1 2" key="1">
    <citation type="journal article" date="2019" name="Nat. Plants">
        <title>Genome sequencing of Musa balbisiana reveals subgenome evolution and function divergence in polyploid bananas.</title>
        <authorList>
            <person name="Yao X."/>
        </authorList>
    </citation>
    <scope>NUCLEOTIDE SEQUENCE [LARGE SCALE GENOMIC DNA]</scope>
    <source>
        <strain evidence="2">cv. DH-PKW</strain>
        <tissue evidence="1">Leaves</tissue>
    </source>
</reference>
<protein>
    <submittedName>
        <fullName evidence="1">Uncharacterized protein</fullName>
    </submittedName>
</protein>
<keyword evidence="2" id="KW-1185">Reference proteome</keyword>
<dbReference type="Proteomes" id="UP000317650">
    <property type="component" value="Chromosome 9"/>
</dbReference>
<organism evidence="1 2">
    <name type="scientific">Musa balbisiana</name>
    <name type="common">Banana</name>
    <dbReference type="NCBI Taxonomy" id="52838"/>
    <lineage>
        <taxon>Eukaryota</taxon>
        <taxon>Viridiplantae</taxon>
        <taxon>Streptophyta</taxon>
        <taxon>Embryophyta</taxon>
        <taxon>Tracheophyta</taxon>
        <taxon>Spermatophyta</taxon>
        <taxon>Magnoliopsida</taxon>
        <taxon>Liliopsida</taxon>
        <taxon>Zingiberales</taxon>
        <taxon>Musaceae</taxon>
        <taxon>Musa</taxon>
    </lineage>
</organism>
<gene>
    <name evidence="1" type="ORF">C4D60_Mb09t18650</name>
</gene>
<evidence type="ECO:0000313" key="2">
    <source>
        <dbReference type="Proteomes" id="UP000317650"/>
    </source>
</evidence>
<sequence>MATMKLGSKAEAFQLEGQTWRCLTELASDVVIEVGEMSFNLHKADTSIQVFEDFKLSEGMSNTCI</sequence>
<dbReference type="AlphaFoldDB" id="A0A4S8IIR5"/>